<sequence length="165" mass="18444">MEFPDAEGLRPTPDRVRETLFNWLGQNLNGTRCLDLFAGSGILGLEAASRGATEVVMVERNRTVFRALQETIIKLACSNVLLRCEDGLEFARQKNGLFDVIFLDPPFQSDHLPKLLPLLADKLTQNGMVYVESGAVFEPDKAWQVVRRAKAGAVHYQLLRCENAL</sequence>
<name>A0ABM8Z1M9_9PROT</name>
<gene>
    <name evidence="3" type="primary">rsmD</name>
    <name evidence="3" type="ORF">NTG6680_2553</name>
</gene>
<organism evidence="3 4">
    <name type="scientific">Candidatus Nitrotoga arctica</name>
    <dbReference type="NCBI Taxonomy" id="453162"/>
    <lineage>
        <taxon>Bacteria</taxon>
        <taxon>Pseudomonadati</taxon>
        <taxon>Pseudomonadota</taxon>
        <taxon>Betaproteobacteria</taxon>
        <taxon>Nitrosomonadales</taxon>
        <taxon>Gallionellaceae</taxon>
        <taxon>Candidatus Nitrotoga</taxon>
    </lineage>
</organism>
<dbReference type="InterPro" id="IPR029063">
    <property type="entry name" value="SAM-dependent_MTases_sf"/>
</dbReference>
<accession>A0ABM8Z1M9</accession>
<dbReference type="CDD" id="cd02440">
    <property type="entry name" value="AdoMet_MTases"/>
    <property type="match status" value="1"/>
</dbReference>
<dbReference type="EMBL" id="OU912926">
    <property type="protein sequence ID" value="CAG9933802.1"/>
    <property type="molecule type" value="Genomic_DNA"/>
</dbReference>
<dbReference type="EC" id="2.1.1.171" evidence="3"/>
<dbReference type="PANTHER" id="PTHR43542">
    <property type="entry name" value="METHYLTRANSFERASE"/>
    <property type="match status" value="1"/>
</dbReference>
<dbReference type="Gene3D" id="3.40.50.150">
    <property type="entry name" value="Vaccinia Virus protein VP39"/>
    <property type="match status" value="1"/>
</dbReference>
<reference evidence="3 4" key="1">
    <citation type="submission" date="2021-10" db="EMBL/GenBank/DDBJ databases">
        <authorList>
            <person name="Koch H."/>
        </authorList>
    </citation>
    <scope>NUCLEOTIDE SEQUENCE [LARGE SCALE GENOMIC DNA]</scope>
    <source>
        <strain evidence="3">6680</strain>
    </source>
</reference>
<dbReference type="PANTHER" id="PTHR43542:SF1">
    <property type="entry name" value="METHYLTRANSFERASE"/>
    <property type="match status" value="1"/>
</dbReference>
<dbReference type="PROSITE" id="PS00092">
    <property type="entry name" value="N6_MTASE"/>
    <property type="match status" value="1"/>
</dbReference>
<evidence type="ECO:0000313" key="3">
    <source>
        <dbReference type="EMBL" id="CAG9933802.1"/>
    </source>
</evidence>
<keyword evidence="4" id="KW-1185">Reference proteome</keyword>
<dbReference type="InterPro" id="IPR002052">
    <property type="entry name" value="DNA_methylase_N6_adenine_CS"/>
</dbReference>
<dbReference type="PIRSF" id="PIRSF004553">
    <property type="entry name" value="CHP00095"/>
    <property type="match status" value="1"/>
</dbReference>
<keyword evidence="2 3" id="KW-0808">Transferase</keyword>
<evidence type="ECO:0000256" key="1">
    <source>
        <dbReference type="ARBA" id="ARBA00022603"/>
    </source>
</evidence>
<dbReference type="SUPFAM" id="SSF53335">
    <property type="entry name" value="S-adenosyl-L-methionine-dependent methyltransferases"/>
    <property type="match status" value="1"/>
</dbReference>
<dbReference type="GO" id="GO:0052913">
    <property type="term" value="F:16S rRNA (guanine(966)-N(2))-methyltransferase activity"/>
    <property type="evidence" value="ECO:0007669"/>
    <property type="project" value="UniProtKB-EC"/>
</dbReference>
<dbReference type="NCBIfam" id="TIGR00095">
    <property type="entry name" value="16S rRNA (guanine(966)-N(2))-methyltransferase RsmD"/>
    <property type="match status" value="1"/>
</dbReference>
<dbReference type="InterPro" id="IPR004398">
    <property type="entry name" value="RNA_MeTrfase_RsmD"/>
</dbReference>
<evidence type="ECO:0000256" key="2">
    <source>
        <dbReference type="ARBA" id="ARBA00022679"/>
    </source>
</evidence>
<evidence type="ECO:0000313" key="4">
    <source>
        <dbReference type="Proteomes" id="UP000839052"/>
    </source>
</evidence>
<dbReference type="Pfam" id="PF03602">
    <property type="entry name" value="Cons_hypoth95"/>
    <property type="match status" value="1"/>
</dbReference>
<proteinExistence type="predicted"/>
<keyword evidence="1 3" id="KW-0489">Methyltransferase</keyword>
<protein>
    <submittedName>
        <fullName evidence="3">16S rRNA m(2)G966 methyltransferase</fullName>
        <ecNumber evidence="3">2.1.1.171</ecNumber>
    </submittedName>
</protein>
<dbReference type="Proteomes" id="UP000839052">
    <property type="component" value="Chromosome"/>
</dbReference>